<sequence>MLRTLFIEEARTQVGRNASVTGACCLVLLGFLGLWWLLADVPALAGLMQLASMAVIIAIPVAVMVQVAVDYWQSMYGQRGYLTMAVPVRGRVHFAAKALYACVVVLVEGAICLGGLIAWCAVLAHSIGSTTEDVLQPVLWAIDTAGPGKTALFVLIVLIGLFSLVIEVGAVMSIGGQGRFNHLGFGAPMIGLVLLYAVNQVLALIAVLFVPLSMDVTTGDFTSQMMWPQFLEALRTGVQPSVIGVGSVVVGPVLAVVLAWWAVRAIEQHTSLR</sequence>
<dbReference type="EMBL" id="MSKL01000025">
    <property type="protein sequence ID" value="OLO48387.1"/>
    <property type="molecule type" value="Genomic_DNA"/>
</dbReference>
<name>A0A1Q8XCW0_9ACTO</name>
<evidence type="ECO:0000313" key="2">
    <source>
        <dbReference type="Proteomes" id="UP000186394"/>
    </source>
</evidence>
<organism evidence="1 2">
    <name type="scientific">Actinomyces oris</name>
    <dbReference type="NCBI Taxonomy" id="544580"/>
    <lineage>
        <taxon>Bacteria</taxon>
        <taxon>Bacillati</taxon>
        <taxon>Actinomycetota</taxon>
        <taxon>Actinomycetes</taxon>
        <taxon>Actinomycetales</taxon>
        <taxon>Actinomycetaceae</taxon>
        <taxon>Actinomyces</taxon>
    </lineage>
</organism>
<accession>A0A1Q8XCW0</accession>
<dbReference type="OrthoDB" id="4399269at2"/>
<comment type="caution">
    <text evidence="1">The sequence shown here is derived from an EMBL/GenBank/DDBJ whole genome shotgun (WGS) entry which is preliminary data.</text>
</comment>
<dbReference type="AlphaFoldDB" id="A0A1Q8XCW0"/>
<dbReference type="RefSeq" id="WP_075404201.1">
    <property type="nucleotide sequence ID" value="NZ_CAUPXL010000037.1"/>
</dbReference>
<reference evidence="1 2" key="1">
    <citation type="submission" date="2016-12" db="EMBL/GenBank/DDBJ databases">
        <title>Genomic comparison of strains in the 'Actinomyces naeslundii' group.</title>
        <authorList>
            <person name="Mughal S.R."/>
            <person name="Do T."/>
            <person name="Gilbert S.C."/>
            <person name="Witherden E.A."/>
            <person name="Didelot X."/>
            <person name="Beighton D."/>
        </authorList>
    </citation>
    <scope>NUCLEOTIDE SEQUENCE [LARGE SCALE GENOMIC DNA]</scope>
    <source>
        <strain evidence="1 2">P6N</strain>
    </source>
</reference>
<protein>
    <submittedName>
        <fullName evidence="1">Uncharacterized protein</fullName>
    </submittedName>
</protein>
<evidence type="ECO:0000313" key="1">
    <source>
        <dbReference type="EMBL" id="OLO48387.1"/>
    </source>
</evidence>
<dbReference type="Proteomes" id="UP000186394">
    <property type="component" value="Unassembled WGS sequence"/>
</dbReference>
<gene>
    <name evidence="1" type="ORF">BKH28_10365</name>
</gene>
<proteinExistence type="predicted"/>